<reference evidence="2 3" key="1">
    <citation type="submission" date="2010-12" db="EMBL/GenBank/DDBJ databases">
        <authorList>
            <person name="Muzny D."/>
            <person name="Qin X."/>
            <person name="Deng J."/>
            <person name="Jiang H."/>
            <person name="Liu Y."/>
            <person name="Qu J."/>
            <person name="Song X.-Z."/>
            <person name="Zhang L."/>
            <person name="Thornton R."/>
            <person name="Coyle M."/>
            <person name="Francisco L."/>
            <person name="Jackson L."/>
            <person name="Javaid M."/>
            <person name="Korchina V."/>
            <person name="Kovar C."/>
            <person name="Mata R."/>
            <person name="Mathew T."/>
            <person name="Ngo R."/>
            <person name="Nguyen L."/>
            <person name="Nguyen N."/>
            <person name="Okwuonu G."/>
            <person name="Ongeri F."/>
            <person name="Pham C."/>
            <person name="Simmons D."/>
            <person name="Wilczek-Boney K."/>
            <person name="Hale W."/>
            <person name="Jakkamsetti A."/>
            <person name="Pham P."/>
            <person name="Ruth R."/>
            <person name="San Lucas F."/>
            <person name="Warren J."/>
            <person name="Zhang J."/>
            <person name="Zhao Z."/>
            <person name="Zhou C."/>
            <person name="Zhu D."/>
            <person name="Lee S."/>
            <person name="Bess C."/>
            <person name="Blankenburg K."/>
            <person name="Forbes L."/>
            <person name="Fu Q."/>
            <person name="Gubbala S."/>
            <person name="Hirani K."/>
            <person name="Jayaseelan J.C."/>
            <person name="Lara F."/>
            <person name="Munidasa M."/>
            <person name="Palculict T."/>
            <person name="Patil S."/>
            <person name="Pu L.-L."/>
            <person name="Saada N."/>
            <person name="Tang L."/>
            <person name="Weissenberger G."/>
            <person name="Zhu Y."/>
            <person name="Hemphill L."/>
            <person name="Shang Y."/>
            <person name="Youmans B."/>
            <person name="Ayvaz T."/>
            <person name="Ross M."/>
            <person name="Santibanez J."/>
            <person name="Aqrawi P."/>
            <person name="Gross S."/>
            <person name="Joshi V."/>
            <person name="Fowler G."/>
            <person name="Nazareth L."/>
            <person name="Reid J."/>
            <person name="Worley K."/>
            <person name="Petrosino J."/>
            <person name="Highlander S."/>
            <person name="Gibbs R."/>
        </authorList>
    </citation>
    <scope>NUCLEOTIDE SEQUENCE [LARGE SCALE GENOMIC DNA]</scope>
    <source>
        <strain evidence="2 3">ATCC 23263</strain>
    </source>
</reference>
<proteinExistence type="predicted"/>
<keyword evidence="1" id="KW-1133">Transmembrane helix</keyword>
<accession>E6MEC2</accession>
<evidence type="ECO:0000256" key="1">
    <source>
        <dbReference type="SAM" id="Phobius"/>
    </source>
</evidence>
<dbReference type="RefSeq" id="WP_006597774.1">
    <property type="nucleotide sequence ID" value="NZ_GL622359.1"/>
</dbReference>
<organism evidence="2 3">
    <name type="scientific">Pseudoramibacter alactolyticus ATCC 23263</name>
    <dbReference type="NCBI Taxonomy" id="887929"/>
    <lineage>
        <taxon>Bacteria</taxon>
        <taxon>Bacillati</taxon>
        <taxon>Bacillota</taxon>
        <taxon>Clostridia</taxon>
        <taxon>Eubacteriales</taxon>
        <taxon>Eubacteriaceae</taxon>
        <taxon>Pseudoramibacter</taxon>
    </lineage>
</organism>
<comment type="caution">
    <text evidence="2">The sequence shown here is derived from an EMBL/GenBank/DDBJ whole genome shotgun (WGS) entry which is preliminary data.</text>
</comment>
<dbReference type="HOGENOM" id="CLU_2013270_0_0_9"/>
<name>E6MEC2_9FIRM</name>
<dbReference type="Proteomes" id="UP000004754">
    <property type="component" value="Unassembled WGS sequence"/>
</dbReference>
<feature type="transmembrane region" description="Helical" evidence="1">
    <location>
        <begin position="51"/>
        <end position="69"/>
    </location>
</feature>
<gene>
    <name evidence="2" type="ORF">HMP0721_0355</name>
</gene>
<dbReference type="EMBL" id="AEQN01000007">
    <property type="protein sequence ID" value="EFV02447.1"/>
    <property type="molecule type" value="Genomic_DNA"/>
</dbReference>
<evidence type="ECO:0000313" key="3">
    <source>
        <dbReference type="Proteomes" id="UP000004754"/>
    </source>
</evidence>
<feature type="transmembrane region" description="Helical" evidence="1">
    <location>
        <begin position="25"/>
        <end position="45"/>
    </location>
</feature>
<dbReference type="AlphaFoldDB" id="E6MEC2"/>
<sequence length="123" mass="13745">MFQTNGTIDAALLKKIHPYLYPKHFNIAMPILAGIMTALGALRWHQGNAQSAVALLVLATGILVAYIISLRRTIHDNLKAIRRLTGRNEYDVTTVFKDDGIHVSGPGGHHFTLQCHSLYCFYR</sequence>
<evidence type="ECO:0000313" key="2">
    <source>
        <dbReference type="EMBL" id="EFV02447.1"/>
    </source>
</evidence>
<keyword evidence="1" id="KW-0812">Transmembrane</keyword>
<keyword evidence="3" id="KW-1185">Reference proteome</keyword>
<protein>
    <submittedName>
        <fullName evidence="2">Uncharacterized protein</fullName>
    </submittedName>
</protein>
<keyword evidence="1" id="KW-0472">Membrane</keyword>